<dbReference type="RefSeq" id="XP_060411994.1">
    <property type="nucleotide sequence ID" value="XM_060561331.1"/>
</dbReference>
<comment type="similarity">
    <text evidence="2">Belongs to the glycosyl hydrolase 3 family.</text>
</comment>
<dbReference type="InterPro" id="IPR050288">
    <property type="entry name" value="Cellulose_deg_GH3"/>
</dbReference>
<keyword evidence="6" id="KW-0326">Glycosidase</keyword>
<evidence type="ECO:0000256" key="6">
    <source>
        <dbReference type="ARBA" id="ARBA00023295"/>
    </source>
</evidence>
<proteinExistence type="inferred from homology"/>
<keyword evidence="4" id="KW-0378">Hydrolase</keyword>
<dbReference type="EMBL" id="JAHLJV010000049">
    <property type="protein sequence ID" value="KAK1584938.1"/>
    <property type="molecule type" value="Genomic_DNA"/>
</dbReference>
<reference evidence="8" key="1">
    <citation type="submission" date="2021-06" db="EMBL/GenBank/DDBJ databases">
        <title>Comparative genomics, transcriptomics and evolutionary studies reveal genomic signatures of adaptation to plant cell wall in hemibiotrophic fungi.</title>
        <authorList>
            <consortium name="DOE Joint Genome Institute"/>
            <person name="Baroncelli R."/>
            <person name="Diaz J.F."/>
            <person name="Benocci T."/>
            <person name="Peng M."/>
            <person name="Battaglia E."/>
            <person name="Haridas S."/>
            <person name="Andreopoulos W."/>
            <person name="Labutti K."/>
            <person name="Pangilinan J."/>
            <person name="Floch G.L."/>
            <person name="Makela M.R."/>
            <person name="Henrissat B."/>
            <person name="Grigoriev I.V."/>
            <person name="Crouch J.A."/>
            <person name="De Vries R.P."/>
            <person name="Sukno S.A."/>
            <person name="Thon M.R."/>
        </authorList>
    </citation>
    <scope>NUCLEOTIDE SEQUENCE</scope>
    <source>
        <strain evidence="8">CBS 125086</strain>
    </source>
</reference>
<dbReference type="Gene3D" id="2.60.40.10">
    <property type="entry name" value="Immunoglobulins"/>
    <property type="match status" value="1"/>
</dbReference>
<comment type="caution">
    <text evidence="8">The sequence shown here is derived from an EMBL/GenBank/DDBJ whole genome shotgun (WGS) entry which is preliminary data.</text>
</comment>
<dbReference type="Pfam" id="PF01915">
    <property type="entry name" value="Glyco_hydro_3_C"/>
    <property type="match status" value="1"/>
</dbReference>
<organism evidence="8 9">
    <name type="scientific">Colletotrichum navitas</name>
    <dbReference type="NCBI Taxonomy" id="681940"/>
    <lineage>
        <taxon>Eukaryota</taxon>
        <taxon>Fungi</taxon>
        <taxon>Dikarya</taxon>
        <taxon>Ascomycota</taxon>
        <taxon>Pezizomycotina</taxon>
        <taxon>Sordariomycetes</taxon>
        <taxon>Hypocreomycetidae</taxon>
        <taxon>Glomerellales</taxon>
        <taxon>Glomerellaceae</taxon>
        <taxon>Colletotrichum</taxon>
        <taxon>Colletotrichum graminicola species complex</taxon>
    </lineage>
</organism>
<evidence type="ECO:0000313" key="8">
    <source>
        <dbReference type="EMBL" id="KAK1584938.1"/>
    </source>
</evidence>
<dbReference type="GO" id="GO:0008422">
    <property type="term" value="F:beta-glucosidase activity"/>
    <property type="evidence" value="ECO:0007669"/>
    <property type="project" value="UniProtKB-EC"/>
</dbReference>
<dbReference type="Proteomes" id="UP001230504">
    <property type="component" value="Unassembled WGS sequence"/>
</dbReference>
<protein>
    <recommendedName>
        <fullName evidence="3">beta-glucosidase</fullName>
        <ecNumber evidence="3">3.2.1.21</ecNumber>
    </recommendedName>
</protein>
<name>A0AAD8PVG1_9PEZI</name>
<keyword evidence="9" id="KW-1185">Reference proteome</keyword>
<dbReference type="EC" id="3.2.1.21" evidence="3"/>
<accession>A0AAD8PVG1</accession>
<comment type="catalytic activity">
    <reaction evidence="1">
        <text>Hydrolysis of terminal, non-reducing beta-D-glucosyl residues with release of beta-D-glucose.</text>
        <dbReference type="EC" id="3.2.1.21"/>
    </reaction>
</comment>
<sequence>MSIYGDEMMRRLRLLLWKLPAGPEPPIECGNAIADVLTGAVNPEGRLPVSFPARLEDAPAHGNFPGTRGGDDGVLRVEYAEGVFVGDRHNDRVDAEVLSFPFAHGLSYTTFEYADFRVVRRGDATAADEFEIFVNVSNTGKVVGRTAVQIYAGKAERTGDAPIKALVAFDKVRLHPGERQTVRLRALGKDLASFGDDAGRLWVVEAGEYTFYLDESTATTIQTVLVSLERTTYQR</sequence>
<dbReference type="InterPro" id="IPR026891">
    <property type="entry name" value="Fn3-like"/>
</dbReference>
<dbReference type="GeneID" id="85445571"/>
<keyword evidence="5" id="KW-0119">Carbohydrate metabolism</keyword>
<dbReference type="SUPFAM" id="SSF52279">
    <property type="entry name" value="Beta-D-glucan exohydrolase, C-terminal domain"/>
    <property type="match status" value="1"/>
</dbReference>
<dbReference type="GO" id="GO:0009251">
    <property type="term" value="P:glucan catabolic process"/>
    <property type="evidence" value="ECO:0007669"/>
    <property type="project" value="TreeGrafter"/>
</dbReference>
<evidence type="ECO:0000256" key="5">
    <source>
        <dbReference type="ARBA" id="ARBA00023277"/>
    </source>
</evidence>
<dbReference type="Gene3D" id="3.40.50.1700">
    <property type="entry name" value="Glycoside hydrolase family 3 C-terminal domain"/>
    <property type="match status" value="1"/>
</dbReference>
<feature type="domain" description="Fibronectin type III-like" evidence="7">
    <location>
        <begin position="146"/>
        <end position="217"/>
    </location>
</feature>
<dbReference type="InterPro" id="IPR013783">
    <property type="entry name" value="Ig-like_fold"/>
</dbReference>
<dbReference type="PANTHER" id="PTHR42715">
    <property type="entry name" value="BETA-GLUCOSIDASE"/>
    <property type="match status" value="1"/>
</dbReference>
<dbReference type="Pfam" id="PF14310">
    <property type="entry name" value="Fn3-like"/>
    <property type="match status" value="1"/>
</dbReference>
<dbReference type="InterPro" id="IPR036881">
    <property type="entry name" value="Glyco_hydro_3_C_sf"/>
</dbReference>
<gene>
    <name evidence="8" type="ORF">LY79DRAFT_591802</name>
</gene>
<dbReference type="AlphaFoldDB" id="A0AAD8PVG1"/>
<evidence type="ECO:0000256" key="3">
    <source>
        <dbReference type="ARBA" id="ARBA00012744"/>
    </source>
</evidence>
<evidence type="ECO:0000259" key="7">
    <source>
        <dbReference type="SMART" id="SM01217"/>
    </source>
</evidence>
<dbReference type="InterPro" id="IPR002772">
    <property type="entry name" value="Glyco_hydro_3_C"/>
</dbReference>
<evidence type="ECO:0000313" key="9">
    <source>
        <dbReference type="Proteomes" id="UP001230504"/>
    </source>
</evidence>
<evidence type="ECO:0000256" key="4">
    <source>
        <dbReference type="ARBA" id="ARBA00022801"/>
    </source>
</evidence>
<dbReference type="SMART" id="SM01217">
    <property type="entry name" value="Fn3_like"/>
    <property type="match status" value="1"/>
</dbReference>
<evidence type="ECO:0000256" key="1">
    <source>
        <dbReference type="ARBA" id="ARBA00000448"/>
    </source>
</evidence>
<evidence type="ECO:0000256" key="2">
    <source>
        <dbReference type="ARBA" id="ARBA00005336"/>
    </source>
</evidence>
<dbReference type="PANTHER" id="PTHR42715:SF3">
    <property type="entry name" value="BETA-GLUCOSIDASE B-RELATED"/>
    <property type="match status" value="1"/>
</dbReference>